<evidence type="ECO:0008006" key="4">
    <source>
        <dbReference type="Google" id="ProtNLM"/>
    </source>
</evidence>
<organism evidence="2 3">
    <name type="scientific">Dictyobacter halimunensis</name>
    <dbReference type="NCBI Taxonomy" id="3026934"/>
    <lineage>
        <taxon>Bacteria</taxon>
        <taxon>Bacillati</taxon>
        <taxon>Chloroflexota</taxon>
        <taxon>Ktedonobacteria</taxon>
        <taxon>Ktedonobacterales</taxon>
        <taxon>Dictyobacteraceae</taxon>
        <taxon>Dictyobacter</taxon>
    </lineage>
</organism>
<reference evidence="2 3" key="1">
    <citation type="submission" date="2023-02" db="EMBL/GenBank/DDBJ databases">
        <title>Dictyobacter halimunensis sp. nov., a new member of the class Ktedonobacteria from forest soil in a geothermal area.</title>
        <authorList>
            <person name="Rachmania M.K."/>
            <person name="Ningsih F."/>
            <person name="Sakai Y."/>
            <person name="Yabe S."/>
            <person name="Yokota A."/>
            <person name="Sjamsuridzal W."/>
        </authorList>
    </citation>
    <scope>NUCLEOTIDE SEQUENCE [LARGE SCALE GENOMIC DNA]</scope>
    <source>
        <strain evidence="2 3">S3.2.2.5</strain>
    </source>
</reference>
<evidence type="ECO:0000313" key="3">
    <source>
        <dbReference type="Proteomes" id="UP001344906"/>
    </source>
</evidence>
<dbReference type="SUPFAM" id="SSF48264">
    <property type="entry name" value="Cytochrome P450"/>
    <property type="match status" value="1"/>
</dbReference>
<proteinExistence type="inferred from homology"/>
<keyword evidence="3" id="KW-1185">Reference proteome</keyword>
<dbReference type="Gene3D" id="1.10.630.10">
    <property type="entry name" value="Cytochrome P450"/>
    <property type="match status" value="1"/>
</dbReference>
<accession>A0ABQ6FTU0</accession>
<dbReference type="PANTHER" id="PTHR46696:SF1">
    <property type="entry name" value="CYTOCHROME P450 YJIB-RELATED"/>
    <property type="match status" value="1"/>
</dbReference>
<dbReference type="EMBL" id="BSRI01000001">
    <property type="protein sequence ID" value="GLV55886.1"/>
    <property type="molecule type" value="Genomic_DNA"/>
</dbReference>
<name>A0ABQ6FTU0_9CHLR</name>
<dbReference type="InterPro" id="IPR002397">
    <property type="entry name" value="Cyt_P450_B"/>
</dbReference>
<dbReference type="PRINTS" id="PR00359">
    <property type="entry name" value="BP450"/>
</dbReference>
<comment type="caution">
    <text evidence="2">The sequence shown here is derived from an EMBL/GenBank/DDBJ whole genome shotgun (WGS) entry which is preliminary data.</text>
</comment>
<evidence type="ECO:0000256" key="1">
    <source>
        <dbReference type="ARBA" id="ARBA00010617"/>
    </source>
</evidence>
<dbReference type="RefSeq" id="WP_338250647.1">
    <property type="nucleotide sequence ID" value="NZ_BSRI01000001.1"/>
</dbReference>
<protein>
    <recommendedName>
        <fullName evidence="4">Cytochrome P450</fullName>
    </recommendedName>
</protein>
<gene>
    <name evidence="2" type="ORF">KDH_27300</name>
</gene>
<dbReference type="Proteomes" id="UP001344906">
    <property type="component" value="Unassembled WGS sequence"/>
</dbReference>
<dbReference type="PANTHER" id="PTHR46696">
    <property type="entry name" value="P450, PUTATIVE (EUROFUNG)-RELATED"/>
    <property type="match status" value="1"/>
</dbReference>
<dbReference type="InterPro" id="IPR036396">
    <property type="entry name" value="Cyt_P450_sf"/>
</dbReference>
<sequence length="241" mass="27990">MFDRAFIANPYPQYYEWMKRGRVVWLPDFFGGAWVLPHYKDNTELLRDSERLTTEKAGGLVAQFPPEYHAELRSLDEYLARWLAFIDPPKHLRIRRLLQKGFTSEVLNSFRPRVQEIVDNLLAQGMVEGRLDMMSDFAYLLPVRVVCAMLGIPDKDHTLFVRWMDELAMFLGNASSTVEAARHAKDALEKLTNYFRELLPERRRHAGRDLMSLLVAAEEEGDVLSEDELYAQCVFFSVRGI</sequence>
<comment type="similarity">
    <text evidence="1">Belongs to the cytochrome P450 family.</text>
</comment>
<evidence type="ECO:0000313" key="2">
    <source>
        <dbReference type="EMBL" id="GLV55886.1"/>
    </source>
</evidence>